<dbReference type="InterPro" id="IPR012675">
    <property type="entry name" value="Beta-grasp_dom_sf"/>
</dbReference>
<accession>A0ABV9NVF0</accession>
<protein>
    <submittedName>
        <fullName evidence="1">Sulfur carrier protein ThiS</fullName>
    </submittedName>
</protein>
<evidence type="ECO:0000313" key="1">
    <source>
        <dbReference type="EMBL" id="MFC4736645.1"/>
    </source>
</evidence>
<dbReference type="PANTHER" id="PTHR34472:SF1">
    <property type="entry name" value="SULFUR CARRIER PROTEIN THIS"/>
    <property type="match status" value="1"/>
</dbReference>
<dbReference type="InterPro" id="IPR016155">
    <property type="entry name" value="Mopterin_synth/thiamin_S_b"/>
</dbReference>
<dbReference type="PANTHER" id="PTHR34472">
    <property type="entry name" value="SULFUR CARRIER PROTEIN THIS"/>
    <property type="match status" value="1"/>
</dbReference>
<name>A0ABV9NVF0_9BACI</name>
<dbReference type="Proteomes" id="UP001595896">
    <property type="component" value="Unassembled WGS sequence"/>
</dbReference>
<sequence>MNVIVNGKTKELTKETETIADVLASLEVNGKRTAVEQNGTILRRDEWESQPVRDGDQLEIVHFVGGG</sequence>
<organism evidence="1 2">
    <name type="scientific">Bacillus daqingensis</name>
    <dbReference type="NCBI Taxonomy" id="872396"/>
    <lineage>
        <taxon>Bacteria</taxon>
        <taxon>Bacillati</taxon>
        <taxon>Bacillota</taxon>
        <taxon>Bacilli</taxon>
        <taxon>Bacillales</taxon>
        <taxon>Bacillaceae</taxon>
        <taxon>Bacillus</taxon>
    </lineage>
</organism>
<dbReference type="EMBL" id="JBHSGK010000007">
    <property type="protein sequence ID" value="MFC4736645.1"/>
    <property type="molecule type" value="Genomic_DNA"/>
</dbReference>
<dbReference type="RefSeq" id="WP_377909281.1">
    <property type="nucleotide sequence ID" value="NZ_JBHSGK010000007.1"/>
</dbReference>
<dbReference type="InterPro" id="IPR010035">
    <property type="entry name" value="Thi_S"/>
</dbReference>
<dbReference type="NCBIfam" id="TIGR01683">
    <property type="entry name" value="thiS"/>
    <property type="match status" value="1"/>
</dbReference>
<reference evidence="2" key="1">
    <citation type="journal article" date="2019" name="Int. J. Syst. Evol. Microbiol.">
        <title>The Global Catalogue of Microorganisms (GCM) 10K type strain sequencing project: providing services to taxonomists for standard genome sequencing and annotation.</title>
        <authorList>
            <consortium name="The Broad Institute Genomics Platform"/>
            <consortium name="The Broad Institute Genome Sequencing Center for Infectious Disease"/>
            <person name="Wu L."/>
            <person name="Ma J."/>
        </authorList>
    </citation>
    <scope>NUCLEOTIDE SEQUENCE [LARGE SCALE GENOMIC DNA]</scope>
    <source>
        <strain evidence="2">JCM 12165</strain>
    </source>
</reference>
<dbReference type="Pfam" id="PF02597">
    <property type="entry name" value="ThiS"/>
    <property type="match status" value="1"/>
</dbReference>
<comment type="caution">
    <text evidence="1">The sequence shown here is derived from an EMBL/GenBank/DDBJ whole genome shotgun (WGS) entry which is preliminary data.</text>
</comment>
<dbReference type="CDD" id="cd00565">
    <property type="entry name" value="Ubl_ThiS"/>
    <property type="match status" value="1"/>
</dbReference>
<dbReference type="Gene3D" id="3.10.20.30">
    <property type="match status" value="1"/>
</dbReference>
<dbReference type="SUPFAM" id="SSF54285">
    <property type="entry name" value="MoaD/ThiS"/>
    <property type="match status" value="1"/>
</dbReference>
<dbReference type="InterPro" id="IPR003749">
    <property type="entry name" value="ThiS/MoaD-like"/>
</dbReference>
<proteinExistence type="predicted"/>
<keyword evidence="2" id="KW-1185">Reference proteome</keyword>
<evidence type="ECO:0000313" key="2">
    <source>
        <dbReference type="Proteomes" id="UP001595896"/>
    </source>
</evidence>
<gene>
    <name evidence="1" type="primary">thiS</name>
    <name evidence="1" type="ORF">ACFO4L_08635</name>
</gene>